<dbReference type="RefSeq" id="WP_240130512.1">
    <property type="nucleotide sequence ID" value="NZ_JACSDI010000003.1"/>
</dbReference>
<comment type="caution">
    <text evidence="3">The sequence shown here is derived from an EMBL/GenBank/DDBJ whole genome shotgun (WGS) entry which is preliminary data.</text>
</comment>
<gene>
    <name evidence="3" type="ORF">H9J30_07850</name>
</gene>
<sequence length="186" mass="21736">MKQGPQNFIRRCAFQQKLRDKQSGIILLWILPLIVACGPWKELTASLWAEPWDIGFTVIVVLFVFIAIFFVYFIISETIRLGKAAKHEQRKLAEAGFDGYYIDIYQEGLIFHVYDAEFQGFDMKQQFVPLDEITSAKYTKYKGTRSLTINFANTHRQVYFTTSEMNVDDFDFIKEFLNTHIPSPEH</sequence>
<dbReference type="InterPro" id="IPR013719">
    <property type="entry name" value="RTT106/SPT16-like_middle_dom"/>
</dbReference>
<organism evidence="3 4">
    <name type="scientific">Shewanella cutis</name>
    <dbReference type="NCBI Taxonomy" id="2766780"/>
    <lineage>
        <taxon>Bacteria</taxon>
        <taxon>Pseudomonadati</taxon>
        <taxon>Pseudomonadota</taxon>
        <taxon>Gammaproteobacteria</taxon>
        <taxon>Alteromonadales</taxon>
        <taxon>Shewanellaceae</taxon>
        <taxon>Shewanella</taxon>
    </lineage>
</organism>
<reference evidence="3 4" key="1">
    <citation type="submission" date="2020-08" db="EMBL/GenBank/DDBJ databases">
        <title>Whole genome sequence of Shewanella sp strain PS-2.</title>
        <authorList>
            <person name="Das S.K."/>
        </authorList>
    </citation>
    <scope>NUCLEOTIDE SEQUENCE [LARGE SCALE GENOMIC DNA]</scope>
    <source>
        <strain evidence="3 4">PS-2</strain>
    </source>
</reference>
<evidence type="ECO:0000313" key="4">
    <source>
        <dbReference type="Proteomes" id="UP000829384"/>
    </source>
</evidence>
<keyword evidence="1" id="KW-1133">Transmembrane helix</keyword>
<feature type="domain" description="Histone chaperone RTT106/FACT complex subunit SPT16-like middle" evidence="2">
    <location>
        <begin position="99"/>
        <end position="184"/>
    </location>
</feature>
<feature type="transmembrane region" description="Helical" evidence="1">
    <location>
        <begin position="24"/>
        <end position="42"/>
    </location>
</feature>
<evidence type="ECO:0000313" key="3">
    <source>
        <dbReference type="EMBL" id="MCG9963834.1"/>
    </source>
</evidence>
<keyword evidence="4" id="KW-1185">Reference proteome</keyword>
<evidence type="ECO:0000259" key="2">
    <source>
        <dbReference type="SMART" id="SM01287"/>
    </source>
</evidence>
<dbReference type="Proteomes" id="UP000829384">
    <property type="component" value="Unassembled WGS sequence"/>
</dbReference>
<feature type="transmembrane region" description="Helical" evidence="1">
    <location>
        <begin position="54"/>
        <end position="75"/>
    </location>
</feature>
<proteinExistence type="predicted"/>
<name>A0ABS9QU02_9GAMM</name>
<protein>
    <recommendedName>
        <fullName evidence="2">Histone chaperone RTT106/FACT complex subunit SPT16-like middle domain-containing protein</fullName>
    </recommendedName>
</protein>
<evidence type="ECO:0000256" key="1">
    <source>
        <dbReference type="SAM" id="Phobius"/>
    </source>
</evidence>
<keyword evidence="1" id="KW-0812">Transmembrane</keyword>
<accession>A0ABS9QU02</accession>
<dbReference type="EMBL" id="JACSDI010000003">
    <property type="protein sequence ID" value="MCG9963834.1"/>
    <property type="molecule type" value="Genomic_DNA"/>
</dbReference>
<dbReference type="SMART" id="SM01287">
    <property type="entry name" value="Rtt106"/>
    <property type="match status" value="1"/>
</dbReference>
<keyword evidence="1" id="KW-0472">Membrane</keyword>